<sequence>MIPYNIDYCEEKIKEYKEKIKENKKGEFTIKYSEGKEFDGYLYEHKQILKESPIELYEGEKLWMRISPHEIQGAFESIKRAKGKVGVLGLGLGYFVQEIAKSDQVTEIVVYEMSEEIIDLYLENFRENSKIRIVKGDGFKAERENFDFFYVDIYEYKLTTKVVEDYVKLTKLHDIVEYSFFGVESFILSCPTSEIIWVYILEEWMDMSKDLFTRFNHSEYIEYFSPMEENKVLEVLKEFGKVL</sequence>
<reference evidence="1 2" key="1">
    <citation type="journal article" date="2016" name="PLoS ONE">
        <title>Plasmid Characterization and Chromosome Analysis of Two netF+ Clostridium perfringens Isolates Associated with Foal and Canine Necrotizing Enteritis.</title>
        <authorList>
            <person name="Mehdizadeh Gohari I."/>
            <person name="Kropinski A.M."/>
            <person name="Weese S.J."/>
            <person name="Parreira V.R."/>
            <person name="Whitehead A.E."/>
            <person name="Boerlin P."/>
            <person name="Prescott J.F."/>
        </authorList>
    </citation>
    <scope>NUCLEOTIDE SEQUENCE [LARGE SCALE GENOMIC DNA]</scope>
    <source>
        <strain evidence="1 2">JP838</strain>
    </source>
</reference>
<proteinExistence type="predicted"/>
<name>A0A127EG27_CLOPF</name>
<organism evidence="1 2">
    <name type="scientific">Clostridium perfringens</name>
    <dbReference type="NCBI Taxonomy" id="1502"/>
    <lineage>
        <taxon>Bacteria</taxon>
        <taxon>Bacillati</taxon>
        <taxon>Bacillota</taxon>
        <taxon>Clostridia</taxon>
        <taxon>Eubacteriales</taxon>
        <taxon>Clostridiaceae</taxon>
        <taxon>Clostridium</taxon>
    </lineage>
</organism>
<dbReference type="PATRIC" id="fig|1502.177.peg.741"/>
<dbReference type="OrthoDB" id="1935097at2"/>
<gene>
    <name evidence="1" type="ORF">JFP838_03780</name>
</gene>
<protein>
    <recommendedName>
        <fullName evidence="3">Spermidine synthase</fullName>
    </recommendedName>
</protein>
<evidence type="ECO:0008006" key="3">
    <source>
        <dbReference type="Google" id="ProtNLM"/>
    </source>
</evidence>
<dbReference type="EMBL" id="CP010994">
    <property type="protein sequence ID" value="AMN34904.1"/>
    <property type="molecule type" value="Genomic_DNA"/>
</dbReference>
<dbReference type="RefSeq" id="WP_061426568.1">
    <property type="nucleotide sequence ID" value="NZ_CATNZO010000001.1"/>
</dbReference>
<accession>A0A127EG27</accession>
<dbReference type="Gene3D" id="3.40.50.150">
    <property type="entry name" value="Vaccinia Virus protein VP39"/>
    <property type="match status" value="1"/>
</dbReference>
<dbReference type="AlphaFoldDB" id="A0A127EG27"/>
<dbReference type="InterPro" id="IPR029063">
    <property type="entry name" value="SAM-dependent_MTases_sf"/>
</dbReference>
<evidence type="ECO:0000313" key="1">
    <source>
        <dbReference type="EMBL" id="AMN34904.1"/>
    </source>
</evidence>
<dbReference type="SUPFAM" id="SSF53335">
    <property type="entry name" value="S-adenosyl-L-methionine-dependent methyltransferases"/>
    <property type="match status" value="1"/>
</dbReference>
<evidence type="ECO:0000313" key="2">
    <source>
        <dbReference type="Proteomes" id="UP000070260"/>
    </source>
</evidence>
<dbReference type="Proteomes" id="UP000070260">
    <property type="component" value="Chromosome"/>
</dbReference>